<dbReference type="GeneID" id="65114736"/>
<keyword evidence="2" id="KW-1185">Reference proteome</keyword>
<accession>A0A345BP09</accession>
<name>A0A345BP09_9CAUD</name>
<reference evidence="1 2" key="1">
    <citation type="submission" date="2018-06" db="EMBL/GenBank/DDBJ databases">
        <title>Uncovering a Universe of Circular DNA Viruses in Animal Metagenomes.</title>
        <authorList>
            <person name="Tisza M."/>
            <person name="Buck C."/>
            <person name="Pastrana D."/>
            <person name="Welch N."/>
            <person name="Peretti A."/>
        </authorList>
    </citation>
    <scope>NUCLEOTIDE SEQUENCE [LARGE SCALE GENOMIC DNA]</scope>
    <source>
        <strain evidence="1">Ctcc615</strain>
    </source>
</reference>
<sequence length="129" mass="15340">MLILVILKKMNMNLNVYDNVTEKLDKTKTWIDIRKKILFSREIKYKKFTCLLKRYDSKTNIYSYFIAILNNPPENIKYKITKQDDYGRIKISLSSIWNETYLSQLESDCNIMCNLVESDEDGDIYSIDV</sequence>
<proteinExistence type="predicted"/>
<protein>
    <submittedName>
        <fullName evidence="1">Uncharacterized protein</fullName>
    </submittedName>
</protein>
<dbReference type="EMBL" id="MH552500">
    <property type="protein sequence ID" value="AXF52180.1"/>
    <property type="molecule type" value="Genomic_DNA"/>
</dbReference>
<dbReference type="RefSeq" id="YP_010097074.1">
    <property type="nucleotide sequence ID" value="NC_055756.1"/>
</dbReference>
<evidence type="ECO:0000313" key="1">
    <source>
        <dbReference type="EMBL" id="AXF52180.1"/>
    </source>
</evidence>
<dbReference type="Proteomes" id="UP000257457">
    <property type="component" value="Segment"/>
</dbReference>
<organism evidence="1 2">
    <name type="scientific">crAssphage sp. isolate ctcc615</name>
    <dbReference type="NCBI Taxonomy" id="2989853"/>
    <lineage>
        <taxon>Viruses</taxon>
        <taxon>Duplodnaviria</taxon>
        <taxon>Heunggongvirae</taxon>
        <taxon>Uroviricota</taxon>
        <taxon>Caudoviricetes</taxon>
        <taxon>Crassvirales</taxon>
        <taxon>Intestiviridae</taxon>
        <taxon>Obtuvirinae</taxon>
        <taxon>Wotdevirus</taxon>
        <taxon>Wotdevirus murinus</taxon>
    </lineage>
</organism>
<evidence type="ECO:0000313" key="2">
    <source>
        <dbReference type="Proteomes" id="UP000257457"/>
    </source>
</evidence>